<dbReference type="PROSITE" id="PS51186">
    <property type="entry name" value="GNAT"/>
    <property type="match status" value="1"/>
</dbReference>
<dbReference type="Proteomes" id="UP000760668">
    <property type="component" value="Unassembled WGS sequence"/>
</dbReference>
<dbReference type="PANTHER" id="PTHR43792:SF1">
    <property type="entry name" value="N-ACETYLTRANSFERASE DOMAIN-CONTAINING PROTEIN"/>
    <property type="match status" value="1"/>
</dbReference>
<dbReference type="GO" id="GO:0016747">
    <property type="term" value="F:acyltransferase activity, transferring groups other than amino-acyl groups"/>
    <property type="evidence" value="ECO:0007669"/>
    <property type="project" value="InterPro"/>
</dbReference>
<organism evidence="2 3">
    <name type="scientific">Pseudoflavonifractor capillosus</name>
    <dbReference type="NCBI Taxonomy" id="106588"/>
    <lineage>
        <taxon>Bacteria</taxon>
        <taxon>Bacillati</taxon>
        <taxon>Bacillota</taxon>
        <taxon>Clostridia</taxon>
        <taxon>Eubacteriales</taxon>
        <taxon>Oscillospiraceae</taxon>
        <taxon>Pseudoflavonifractor</taxon>
    </lineage>
</organism>
<sequence length="179" mass="19597">MIFLETARLILRTVAPEDAAAIHSWRSDPRCARYQRGQVREYGEIAALVERHSHDVLSVDAHFMAAAALKDSGELVGEILVMPEDGAISLGFTVSPRHQRQGYAYEALAALMALLHTRFPGWEFLCFTDPENAPSMALLTKLGCRDMGYVPAVDSRVFGRWVTGQTEAEIARAAGAPPG</sequence>
<protein>
    <submittedName>
        <fullName evidence="2">GNAT family N-acetyltransferase</fullName>
    </submittedName>
</protein>
<evidence type="ECO:0000313" key="3">
    <source>
        <dbReference type="Proteomes" id="UP000760668"/>
    </source>
</evidence>
<evidence type="ECO:0000313" key="2">
    <source>
        <dbReference type="EMBL" id="HJG86493.1"/>
    </source>
</evidence>
<evidence type="ECO:0000259" key="1">
    <source>
        <dbReference type="PROSITE" id="PS51186"/>
    </source>
</evidence>
<dbReference type="AlphaFoldDB" id="A0A921MKY2"/>
<dbReference type="SUPFAM" id="SSF55729">
    <property type="entry name" value="Acyl-CoA N-acyltransferases (Nat)"/>
    <property type="match status" value="1"/>
</dbReference>
<proteinExistence type="predicted"/>
<comment type="caution">
    <text evidence="2">The sequence shown here is derived from an EMBL/GenBank/DDBJ whole genome shotgun (WGS) entry which is preliminary data.</text>
</comment>
<reference evidence="2" key="1">
    <citation type="journal article" date="2021" name="PeerJ">
        <title>Extensive microbial diversity within the chicken gut microbiome revealed by metagenomics and culture.</title>
        <authorList>
            <person name="Gilroy R."/>
            <person name="Ravi A."/>
            <person name="Getino M."/>
            <person name="Pursley I."/>
            <person name="Horton D.L."/>
            <person name="Alikhan N.F."/>
            <person name="Baker D."/>
            <person name="Gharbi K."/>
            <person name="Hall N."/>
            <person name="Watson M."/>
            <person name="Adriaenssens E.M."/>
            <person name="Foster-Nyarko E."/>
            <person name="Jarju S."/>
            <person name="Secka A."/>
            <person name="Antonio M."/>
            <person name="Oren A."/>
            <person name="Chaudhuri R.R."/>
            <person name="La Ragione R."/>
            <person name="Hildebrand F."/>
            <person name="Pallen M.J."/>
        </authorList>
    </citation>
    <scope>NUCLEOTIDE SEQUENCE</scope>
    <source>
        <strain evidence="2">CHK179-5677</strain>
    </source>
</reference>
<reference evidence="2" key="2">
    <citation type="submission" date="2021-09" db="EMBL/GenBank/DDBJ databases">
        <authorList>
            <person name="Gilroy R."/>
        </authorList>
    </citation>
    <scope>NUCLEOTIDE SEQUENCE</scope>
    <source>
        <strain evidence="2">CHK179-5677</strain>
    </source>
</reference>
<feature type="domain" description="N-acetyltransferase" evidence="1">
    <location>
        <begin position="9"/>
        <end position="163"/>
    </location>
</feature>
<dbReference type="Gene3D" id="3.40.630.30">
    <property type="match status" value="1"/>
</dbReference>
<dbReference type="Pfam" id="PF13302">
    <property type="entry name" value="Acetyltransf_3"/>
    <property type="match status" value="1"/>
</dbReference>
<dbReference type="InterPro" id="IPR051531">
    <property type="entry name" value="N-acetyltransferase"/>
</dbReference>
<gene>
    <name evidence="2" type="ORF">K8V01_05670</name>
</gene>
<dbReference type="InterPro" id="IPR000182">
    <property type="entry name" value="GNAT_dom"/>
</dbReference>
<dbReference type="RefSeq" id="WP_295370297.1">
    <property type="nucleotide sequence ID" value="NZ_DYUC01000052.1"/>
</dbReference>
<dbReference type="InterPro" id="IPR016181">
    <property type="entry name" value="Acyl_CoA_acyltransferase"/>
</dbReference>
<dbReference type="EMBL" id="DYUC01000052">
    <property type="protein sequence ID" value="HJG86493.1"/>
    <property type="molecule type" value="Genomic_DNA"/>
</dbReference>
<name>A0A921MKY2_9FIRM</name>
<accession>A0A921MKY2</accession>
<dbReference type="PANTHER" id="PTHR43792">
    <property type="entry name" value="GNAT FAMILY, PUTATIVE (AFU_ORTHOLOGUE AFUA_3G00765)-RELATED-RELATED"/>
    <property type="match status" value="1"/>
</dbReference>